<sequence length="234" mass="24711">MTKSTLDMSREQAQAAPADLRRASRILAAVVLPLGPAAVALLRFVLPYKTTDSSTEIVHRIAAHQDRGSVVVWLGLVATLTLVPAVIWVGRVTARRAPRLTAAALLLLVPAYLSLPLVVSSDAAALFGVKHDLPTPVVADMYTSTHPAMIVAGVVFVIGHVLGTILLGVALLRSGAIPPWAAWVTIIAQPLHFVAAVIVGSHLLDLVAWGLNAVGFAVVSLAILRMSDESWSPR</sequence>
<dbReference type="RefSeq" id="WP_123235322.1">
    <property type="nucleotide sequence ID" value="NZ_RJSG01000003.1"/>
</dbReference>
<keyword evidence="1" id="KW-0472">Membrane</keyword>
<accession>A0A3N0DQJ3</accession>
<protein>
    <recommendedName>
        <fullName evidence="4">DUF4386 family protein</fullName>
    </recommendedName>
</protein>
<proteinExistence type="predicted"/>
<comment type="caution">
    <text evidence="2">The sequence shown here is derived from an EMBL/GenBank/DDBJ whole genome shotgun (WGS) entry which is preliminary data.</text>
</comment>
<dbReference type="OrthoDB" id="5148077at2"/>
<gene>
    <name evidence="2" type="ORF">EFL95_17215</name>
</gene>
<dbReference type="EMBL" id="RJSG01000003">
    <property type="protein sequence ID" value="RNL77736.1"/>
    <property type="molecule type" value="Genomic_DNA"/>
</dbReference>
<name>A0A3N0DQJ3_9ACTN</name>
<keyword evidence="1" id="KW-0812">Transmembrane</keyword>
<dbReference type="AlphaFoldDB" id="A0A3N0DQJ3"/>
<feature type="transmembrane region" description="Helical" evidence="1">
    <location>
        <begin position="70"/>
        <end position="90"/>
    </location>
</feature>
<evidence type="ECO:0000313" key="3">
    <source>
        <dbReference type="Proteomes" id="UP000277094"/>
    </source>
</evidence>
<feature type="transmembrane region" description="Helical" evidence="1">
    <location>
        <begin position="102"/>
        <end position="129"/>
    </location>
</feature>
<feature type="transmembrane region" description="Helical" evidence="1">
    <location>
        <begin position="206"/>
        <end position="224"/>
    </location>
</feature>
<feature type="transmembrane region" description="Helical" evidence="1">
    <location>
        <begin position="149"/>
        <end position="173"/>
    </location>
</feature>
<feature type="transmembrane region" description="Helical" evidence="1">
    <location>
        <begin position="26"/>
        <end position="46"/>
    </location>
</feature>
<evidence type="ECO:0000256" key="1">
    <source>
        <dbReference type="SAM" id="Phobius"/>
    </source>
</evidence>
<evidence type="ECO:0000313" key="2">
    <source>
        <dbReference type="EMBL" id="RNL77736.1"/>
    </source>
</evidence>
<evidence type="ECO:0008006" key="4">
    <source>
        <dbReference type="Google" id="ProtNLM"/>
    </source>
</evidence>
<feature type="transmembrane region" description="Helical" evidence="1">
    <location>
        <begin position="180"/>
        <end position="200"/>
    </location>
</feature>
<organism evidence="2 3">
    <name type="scientific">Nocardioides marmorisolisilvae</name>
    <dbReference type="NCBI Taxonomy" id="1542737"/>
    <lineage>
        <taxon>Bacteria</taxon>
        <taxon>Bacillati</taxon>
        <taxon>Actinomycetota</taxon>
        <taxon>Actinomycetes</taxon>
        <taxon>Propionibacteriales</taxon>
        <taxon>Nocardioidaceae</taxon>
        <taxon>Nocardioides</taxon>
    </lineage>
</organism>
<dbReference type="Proteomes" id="UP000277094">
    <property type="component" value="Unassembled WGS sequence"/>
</dbReference>
<reference evidence="2 3" key="1">
    <citation type="submission" date="2018-11" db="EMBL/GenBank/DDBJ databases">
        <authorList>
            <person name="Li F."/>
        </authorList>
    </citation>
    <scope>NUCLEOTIDE SEQUENCE [LARGE SCALE GENOMIC DNA]</scope>
    <source>
        <strain evidence="2 3">KIS18-7</strain>
    </source>
</reference>
<keyword evidence="3" id="KW-1185">Reference proteome</keyword>
<keyword evidence="1" id="KW-1133">Transmembrane helix</keyword>